<keyword evidence="4" id="KW-0479">Metal-binding</keyword>
<feature type="compositionally biased region" description="Basic and acidic residues" evidence="10">
    <location>
        <begin position="64"/>
        <end position="74"/>
    </location>
</feature>
<comment type="similarity">
    <text evidence="2">Belongs to the peptidase M43B family.</text>
</comment>
<dbReference type="Proteomes" id="UP001251528">
    <property type="component" value="Unassembled WGS sequence"/>
</dbReference>
<dbReference type="EMBL" id="JASWJB010000072">
    <property type="protein sequence ID" value="KAK2601701.1"/>
    <property type="molecule type" value="Genomic_DNA"/>
</dbReference>
<comment type="function">
    <text evidence="1">Secreted metalloproteinase that allows assimilation of proteinaceous substrates.</text>
</comment>
<protein>
    <recommendedName>
        <fullName evidence="11">Peptidase M43 pregnancy-associated plasma-A domain-containing protein</fullName>
    </recommendedName>
</protein>
<sequence length="120" mass="13925">MRARTVPLQCGNEEALHHGKVTVQEVGHWFRLFHTFENDDCNGEEDMIEDTPSQASRTNFNRPIGRDSCPDKPGMDPVRNFMDYSSEECHTEFTSGQAARMYELFKKYRAQPILYDQVYG</sequence>
<keyword evidence="6" id="KW-0378">Hydrolase</keyword>
<gene>
    <name evidence="12" type="ORF">QQS21_004776</name>
</gene>
<keyword evidence="7" id="KW-0862">Zinc</keyword>
<evidence type="ECO:0000256" key="6">
    <source>
        <dbReference type="ARBA" id="ARBA00022801"/>
    </source>
</evidence>
<dbReference type="PANTHER" id="PTHR47466:SF1">
    <property type="entry name" value="METALLOPROTEASE MEP1 (AFU_ORTHOLOGUE AFUA_1G07730)-RELATED"/>
    <property type="match status" value="1"/>
</dbReference>
<proteinExistence type="inferred from homology"/>
<evidence type="ECO:0000256" key="1">
    <source>
        <dbReference type="ARBA" id="ARBA00003174"/>
    </source>
</evidence>
<accession>A0AAJ0CTP2</accession>
<comment type="caution">
    <text evidence="12">The sequence shown here is derived from an EMBL/GenBank/DDBJ whole genome shotgun (WGS) entry which is preliminary data.</text>
</comment>
<evidence type="ECO:0000256" key="2">
    <source>
        <dbReference type="ARBA" id="ARBA00008721"/>
    </source>
</evidence>
<feature type="region of interest" description="Disordered" evidence="10">
    <location>
        <begin position="43"/>
        <end position="76"/>
    </location>
</feature>
<keyword evidence="9" id="KW-1015">Disulfide bond</keyword>
<dbReference type="GO" id="GO:0046872">
    <property type="term" value="F:metal ion binding"/>
    <property type="evidence" value="ECO:0007669"/>
    <property type="project" value="UniProtKB-KW"/>
</dbReference>
<dbReference type="PANTHER" id="PTHR47466">
    <property type="match status" value="1"/>
</dbReference>
<feature type="compositionally biased region" description="Polar residues" evidence="10">
    <location>
        <begin position="51"/>
        <end position="61"/>
    </location>
</feature>
<dbReference type="SUPFAM" id="SSF55486">
    <property type="entry name" value="Metalloproteases ('zincins'), catalytic domain"/>
    <property type="match status" value="1"/>
</dbReference>
<evidence type="ECO:0000256" key="3">
    <source>
        <dbReference type="ARBA" id="ARBA00022670"/>
    </source>
</evidence>
<dbReference type="Pfam" id="PF05572">
    <property type="entry name" value="Peptidase_M43"/>
    <property type="match status" value="1"/>
</dbReference>
<dbReference type="GO" id="GO:0008237">
    <property type="term" value="F:metallopeptidase activity"/>
    <property type="evidence" value="ECO:0007669"/>
    <property type="project" value="UniProtKB-KW"/>
</dbReference>
<organism evidence="12 13">
    <name type="scientific">Conoideocrella luteorostrata</name>
    <dbReference type="NCBI Taxonomy" id="1105319"/>
    <lineage>
        <taxon>Eukaryota</taxon>
        <taxon>Fungi</taxon>
        <taxon>Dikarya</taxon>
        <taxon>Ascomycota</taxon>
        <taxon>Pezizomycotina</taxon>
        <taxon>Sordariomycetes</taxon>
        <taxon>Hypocreomycetidae</taxon>
        <taxon>Hypocreales</taxon>
        <taxon>Clavicipitaceae</taxon>
        <taxon>Conoideocrella</taxon>
    </lineage>
</organism>
<dbReference type="InterPro" id="IPR024079">
    <property type="entry name" value="MetalloPept_cat_dom_sf"/>
</dbReference>
<dbReference type="Gene3D" id="3.40.390.10">
    <property type="entry name" value="Collagenase (Catalytic Domain)"/>
    <property type="match status" value="1"/>
</dbReference>
<evidence type="ECO:0000256" key="4">
    <source>
        <dbReference type="ARBA" id="ARBA00022723"/>
    </source>
</evidence>
<reference evidence="12" key="1">
    <citation type="submission" date="2023-06" db="EMBL/GenBank/DDBJ databases">
        <title>Conoideocrella luteorostrata (Hypocreales: Clavicipitaceae), a potential biocontrol fungus for elongate hemlock scale in United States Christmas tree production areas.</title>
        <authorList>
            <person name="Barrett H."/>
            <person name="Lovett B."/>
            <person name="Macias A.M."/>
            <person name="Stajich J.E."/>
            <person name="Kasson M.T."/>
        </authorList>
    </citation>
    <scope>NUCLEOTIDE SEQUENCE</scope>
    <source>
        <strain evidence="12">ARSEF 14590</strain>
    </source>
</reference>
<evidence type="ECO:0000256" key="9">
    <source>
        <dbReference type="ARBA" id="ARBA00023157"/>
    </source>
</evidence>
<feature type="domain" description="Peptidase M43 pregnancy-associated plasma-A" evidence="11">
    <location>
        <begin position="22"/>
        <end position="104"/>
    </location>
</feature>
<keyword evidence="3" id="KW-0645">Protease</keyword>
<evidence type="ECO:0000313" key="13">
    <source>
        <dbReference type="Proteomes" id="UP001251528"/>
    </source>
</evidence>
<keyword evidence="13" id="KW-1185">Reference proteome</keyword>
<dbReference type="AlphaFoldDB" id="A0AAJ0CTP2"/>
<dbReference type="InterPro" id="IPR008754">
    <property type="entry name" value="Peptidase_M43"/>
</dbReference>
<evidence type="ECO:0000256" key="8">
    <source>
        <dbReference type="ARBA" id="ARBA00023049"/>
    </source>
</evidence>
<evidence type="ECO:0000256" key="10">
    <source>
        <dbReference type="SAM" id="MobiDB-lite"/>
    </source>
</evidence>
<name>A0AAJ0CTP2_9HYPO</name>
<evidence type="ECO:0000313" key="12">
    <source>
        <dbReference type="EMBL" id="KAK2601701.1"/>
    </source>
</evidence>
<dbReference type="GO" id="GO:0006508">
    <property type="term" value="P:proteolysis"/>
    <property type="evidence" value="ECO:0007669"/>
    <property type="project" value="UniProtKB-KW"/>
</dbReference>
<evidence type="ECO:0000259" key="11">
    <source>
        <dbReference type="Pfam" id="PF05572"/>
    </source>
</evidence>
<evidence type="ECO:0000256" key="7">
    <source>
        <dbReference type="ARBA" id="ARBA00022833"/>
    </source>
</evidence>
<keyword evidence="5" id="KW-0732">Signal</keyword>
<keyword evidence="8" id="KW-0482">Metalloprotease</keyword>
<evidence type="ECO:0000256" key="5">
    <source>
        <dbReference type="ARBA" id="ARBA00022729"/>
    </source>
</evidence>